<dbReference type="Pfam" id="PF13205">
    <property type="entry name" value="Big_5"/>
    <property type="match status" value="2"/>
</dbReference>
<feature type="domain" description="SbsA Ig-like" evidence="5">
    <location>
        <begin position="367"/>
        <end position="465"/>
    </location>
</feature>
<evidence type="ECO:0000256" key="4">
    <source>
        <dbReference type="SAM" id="MobiDB-lite"/>
    </source>
</evidence>
<dbReference type="Pfam" id="PF24517">
    <property type="entry name" value="CBM96"/>
    <property type="match status" value="1"/>
</dbReference>
<keyword evidence="3" id="KW-0732">Signal</keyword>
<dbReference type="Proteomes" id="UP001552427">
    <property type="component" value="Unassembled WGS sequence"/>
</dbReference>
<feature type="compositionally biased region" description="Basic and acidic residues" evidence="4">
    <location>
        <begin position="644"/>
        <end position="656"/>
    </location>
</feature>
<dbReference type="InterPro" id="IPR014755">
    <property type="entry name" value="Cu-Rt/internalin_Ig-like"/>
</dbReference>
<dbReference type="RefSeq" id="WP_364455358.1">
    <property type="nucleotide sequence ID" value="NZ_JBFARM010000008.1"/>
</dbReference>
<proteinExistence type="predicted"/>
<feature type="domain" description="Deoxyribonuclease NucA/NucB" evidence="6">
    <location>
        <begin position="1255"/>
        <end position="1328"/>
    </location>
</feature>
<dbReference type="EMBL" id="JBFARM010000008">
    <property type="protein sequence ID" value="MEV4289347.1"/>
    <property type="molecule type" value="Genomic_DNA"/>
</dbReference>
<evidence type="ECO:0000259" key="5">
    <source>
        <dbReference type="Pfam" id="PF13205"/>
    </source>
</evidence>
<reference evidence="8 9" key="1">
    <citation type="submission" date="2024-06" db="EMBL/GenBank/DDBJ databases">
        <title>The Natural Products Discovery Center: Release of the First 8490 Sequenced Strains for Exploring Actinobacteria Biosynthetic Diversity.</title>
        <authorList>
            <person name="Kalkreuter E."/>
            <person name="Kautsar S.A."/>
            <person name="Yang D."/>
            <person name="Bader C.D."/>
            <person name="Teijaro C.N."/>
            <person name="Fluegel L."/>
            <person name="Davis C.M."/>
            <person name="Simpson J.R."/>
            <person name="Lauterbach L."/>
            <person name="Steele A.D."/>
            <person name="Gui C."/>
            <person name="Meng S."/>
            <person name="Li G."/>
            <person name="Viehrig K."/>
            <person name="Ye F."/>
            <person name="Su P."/>
            <person name="Kiefer A.F."/>
            <person name="Nichols A."/>
            <person name="Cepeda A.J."/>
            <person name="Yan W."/>
            <person name="Fan B."/>
            <person name="Jiang Y."/>
            <person name="Adhikari A."/>
            <person name="Zheng C.-J."/>
            <person name="Schuster L."/>
            <person name="Cowan T.M."/>
            <person name="Smanski M.J."/>
            <person name="Chevrette M.G."/>
            <person name="De Carvalho L.P.S."/>
            <person name="Shen B."/>
        </authorList>
    </citation>
    <scope>NUCLEOTIDE SEQUENCE [LARGE SCALE GENOMIC DNA]</scope>
    <source>
        <strain evidence="8 9">NPDC049574</strain>
    </source>
</reference>
<evidence type="ECO:0000256" key="1">
    <source>
        <dbReference type="ARBA" id="ARBA00004613"/>
    </source>
</evidence>
<feature type="compositionally biased region" description="Low complexity" evidence="4">
    <location>
        <begin position="683"/>
        <end position="695"/>
    </location>
</feature>
<sequence>MIRQRPAEDLTFSIPVHLPKGTKFRTGAKPALLDSKGKQIDNLSAALMTDAAAANNPDAGKIGQAAIRVDGSTAVIIADADFLADPAVTYPVTVETSSEEWVGTGIDGDTHVSQVRPDGQLNNSLTWMHAGRSHSGAQTHRAYYRFNIHGTPLEGGTVSNADFRIFNYNSHDCSDTANPGIELRQIIGEWSMQSLTWSKQPSTTINGHVGNKGAYDVDCPEGEGELYYSIEQIVQEWMNGAPDRGIRLGSPIETEAQNWRTYRSYEYGGYDTYPFTPRGPVLFIEYEPGIVKQEVVVPIAYTGPDQDEPLTYAEAMAQRLETSESAPPAPTITLDQAQQLGEQTSDTHEVPSDDLLPLPEEEPEANDVTPPTVIETTPAGGAVSIGTDTTIQTVFDEPVSGTVLTLKDPAGTPVQGASESAGEDRVTIFTPAQALAPQTTYTAEVSGSRDTAGNTLAAPYTWSFTRGVGGTPTPDPTDPPPVTQTVTLPLRTDTWIDNQGGVGPASPTLWVGVYGDTDLRAVERTYLNFDTSAIADKTVVSADLKLWNSGSYGCGGSGAGIKVQRVTSAWQADALRWTNQPSVVSNGEAIARDPDGCTDGVPSNSAWTWSLTGIAQAWASGQANHGIMLRGSDESATAPEYDRGYHAAENDGDDPHPPVLTVTYVTGGGPSPTPDPTTPPPGSDTTPPTVVSVSPADGAEDVPGDAKVKVTFSEPVTGAQLTMLNLFESESVPGQASMSANNTVLTFTPSILLDSWYWLEVTDAKDSAGNTLEPYAWMFANSGWTSARSQSRSVQAAADEKPSIERLWTRPFTTEKEQRVISTLRPDFHVKVSDPLRRRSVVSIEVEHDPDAREQGAGMIWSGSSAPVSSGATATVSIPEGKLADGWRVRWRSRATAMGVAGAWSEWQSLLIRLPQSGKTSSKTEERKAVDAQAVPKTFPYNRVSWDQCWADSLAGQVRGRGNGTLSAGHSSNVYNWCAFAKMRWPVYEVTVDARTGAITSEKYVGQVKFRFSTRLYTHAGSGSTARNPEKDASSGLHGRDMLFRWRVDQIKWEGTNSTYYNAQTLRVGIAVSDKCKITAGPGVSGNHAGKEQPWRTWQADAEAEWTIHSPKNLGEGRHALSSCMIAPSASYTSPLTNVTPSGNFTEFLVQSPVVRCDTSPLITKYTGGCILIDVNPVLVFDATVKIGIRQSAKHVWDAYFHADTWTKPTINEPKKIPGRTPNGRLHRITEGAVPGLEDPDEAPTGTIRANRRNSIRQCEQLWPTVNPEPDGLDCDEFPFASTREGSLAAHGHYSVRYINNGDNRSSGNDLGPFYERQRRLAGDAFWVYPKPVAGDENLPPVR</sequence>
<feature type="region of interest" description="Disordered" evidence="4">
    <location>
        <begin position="340"/>
        <end position="384"/>
    </location>
</feature>
<evidence type="ECO:0000256" key="2">
    <source>
        <dbReference type="ARBA" id="ARBA00022525"/>
    </source>
</evidence>
<dbReference type="Pfam" id="PF14040">
    <property type="entry name" value="DNase_NucA_NucB"/>
    <property type="match status" value="1"/>
</dbReference>
<accession>A0ABV3HA11</accession>
<dbReference type="InterPro" id="IPR032812">
    <property type="entry name" value="SbsA_Ig"/>
</dbReference>
<dbReference type="InterPro" id="IPR029476">
    <property type="entry name" value="DNase_NucA_NucB"/>
</dbReference>
<comment type="subcellular location">
    <subcellularLocation>
        <location evidence="1">Secreted</location>
    </subcellularLocation>
</comment>
<organism evidence="8 9">
    <name type="scientific">Nonomuraea bangladeshensis</name>
    <dbReference type="NCBI Taxonomy" id="404385"/>
    <lineage>
        <taxon>Bacteria</taxon>
        <taxon>Bacillati</taxon>
        <taxon>Actinomycetota</taxon>
        <taxon>Actinomycetes</taxon>
        <taxon>Streptosporangiales</taxon>
        <taxon>Streptosporangiaceae</taxon>
        <taxon>Nonomuraea</taxon>
    </lineage>
</organism>
<evidence type="ECO:0000259" key="7">
    <source>
        <dbReference type="Pfam" id="PF24517"/>
    </source>
</evidence>
<feature type="region of interest" description="Disordered" evidence="4">
    <location>
        <begin position="644"/>
        <end position="702"/>
    </location>
</feature>
<keyword evidence="2" id="KW-0964">Secreted</keyword>
<keyword evidence="9" id="KW-1185">Reference proteome</keyword>
<protein>
    <submittedName>
        <fullName evidence="8">DNRLRE domain-containing protein</fullName>
    </submittedName>
</protein>
<dbReference type="NCBIfam" id="NF033679">
    <property type="entry name" value="DNRLRE_dom"/>
    <property type="match status" value="2"/>
</dbReference>
<name>A0ABV3HA11_9ACTN</name>
<feature type="compositionally biased region" description="Pro residues" evidence="4">
    <location>
        <begin position="671"/>
        <end position="682"/>
    </location>
</feature>
<feature type="domain" description="SbsA Ig-like" evidence="5">
    <location>
        <begin position="684"/>
        <end position="779"/>
    </location>
</feature>
<dbReference type="Gene3D" id="2.60.40.1220">
    <property type="match status" value="2"/>
</dbReference>
<feature type="domain" description="Carbohydrate-binding module family 96" evidence="7">
    <location>
        <begin position="486"/>
        <end position="636"/>
    </location>
</feature>
<evidence type="ECO:0000313" key="8">
    <source>
        <dbReference type="EMBL" id="MEV4289347.1"/>
    </source>
</evidence>
<evidence type="ECO:0000313" key="9">
    <source>
        <dbReference type="Proteomes" id="UP001552427"/>
    </source>
</evidence>
<evidence type="ECO:0000256" key="3">
    <source>
        <dbReference type="ARBA" id="ARBA00022729"/>
    </source>
</evidence>
<gene>
    <name evidence="8" type="ORF">AB0K40_27930</name>
</gene>
<dbReference type="InterPro" id="IPR055372">
    <property type="entry name" value="CBM96"/>
</dbReference>
<comment type="caution">
    <text evidence="8">The sequence shown here is derived from an EMBL/GenBank/DDBJ whole genome shotgun (WGS) entry which is preliminary data.</text>
</comment>
<evidence type="ECO:0000259" key="6">
    <source>
        <dbReference type="Pfam" id="PF14040"/>
    </source>
</evidence>